<proteinExistence type="predicted"/>
<dbReference type="AlphaFoldDB" id="A0A2T1DEY1"/>
<evidence type="ECO:0008006" key="3">
    <source>
        <dbReference type="Google" id="ProtNLM"/>
    </source>
</evidence>
<dbReference type="EMBL" id="PVWG01000013">
    <property type="protein sequence ID" value="PSB19015.1"/>
    <property type="molecule type" value="Genomic_DNA"/>
</dbReference>
<protein>
    <recommendedName>
        <fullName evidence="3">Nucleotide-diphospho-sugar transferase domain-containing protein</fullName>
    </recommendedName>
</protein>
<name>A0A2T1DEY1_9CYAN</name>
<evidence type="ECO:0000313" key="1">
    <source>
        <dbReference type="EMBL" id="PSB19015.1"/>
    </source>
</evidence>
<evidence type="ECO:0000313" key="2">
    <source>
        <dbReference type="Proteomes" id="UP000238634"/>
    </source>
</evidence>
<organism evidence="1 2">
    <name type="scientific">Phormidesmis priestleyi ULC007</name>
    <dbReference type="NCBI Taxonomy" id="1920490"/>
    <lineage>
        <taxon>Bacteria</taxon>
        <taxon>Bacillati</taxon>
        <taxon>Cyanobacteriota</taxon>
        <taxon>Cyanophyceae</taxon>
        <taxon>Leptolyngbyales</taxon>
        <taxon>Leptolyngbyaceae</taxon>
        <taxon>Phormidesmis</taxon>
    </lineage>
</organism>
<dbReference type="InterPro" id="IPR045499">
    <property type="entry name" value="DUF6492"/>
</dbReference>
<accession>A0A2T1DEY1</accession>
<dbReference type="Pfam" id="PF20102">
    <property type="entry name" value="DUF6492"/>
    <property type="match status" value="1"/>
</dbReference>
<reference evidence="1 2" key="1">
    <citation type="submission" date="2018-02" db="EMBL/GenBank/DDBJ databases">
        <authorList>
            <person name="Cohen D.B."/>
            <person name="Kent A.D."/>
        </authorList>
    </citation>
    <scope>NUCLEOTIDE SEQUENCE [LARGE SCALE GENOMIC DNA]</scope>
    <source>
        <strain evidence="1 2">ULC007</strain>
    </source>
</reference>
<sequence>MHEDQYLRGLIVNDRKLDAVIPLTLKDYPRFEILHTSLKLFFKDLGKCWIVTPDHEFEQIKSLISDEQYCVIPESSLVPEFKIFRSSNRFSIFKSVPGWFKQQIIKIAIADKIETDFYLTLDADVICTKPVYFEDLIKDGRAVCYIHQTHTHHDWYGWAEEVLKMTARSRELLHNVTPAVLSKQAMLELQTYLTQVYHKTKFPLRRRDLKVVALKFLTTFLPKKSTLRHQLLSWRSYLSVCTPWTEYGLYYIFLEETNRFDKYHIEVTDPIYTNDDSVWYKETFESWDVEKVFSPESSHFFVIVQGWLDLDIQEVWQKVDQYLNKS</sequence>
<keyword evidence="2" id="KW-1185">Reference proteome</keyword>
<gene>
    <name evidence="1" type="ORF">C7B65_13450</name>
</gene>
<comment type="caution">
    <text evidence="1">The sequence shown here is derived from an EMBL/GenBank/DDBJ whole genome shotgun (WGS) entry which is preliminary data.</text>
</comment>
<dbReference type="Proteomes" id="UP000238634">
    <property type="component" value="Unassembled WGS sequence"/>
</dbReference>
<reference evidence="1 2" key="2">
    <citation type="submission" date="2018-03" db="EMBL/GenBank/DDBJ databases">
        <title>The ancient ancestry and fast evolution of plastids.</title>
        <authorList>
            <person name="Moore K.R."/>
            <person name="Magnabosco C."/>
            <person name="Momper L."/>
            <person name="Gold D.A."/>
            <person name="Bosak T."/>
            <person name="Fournier G.P."/>
        </authorList>
    </citation>
    <scope>NUCLEOTIDE SEQUENCE [LARGE SCALE GENOMIC DNA]</scope>
    <source>
        <strain evidence="1 2">ULC007</strain>
    </source>
</reference>